<evidence type="ECO:0000256" key="10">
    <source>
        <dbReference type="ARBA" id="ARBA00048778"/>
    </source>
</evidence>
<organism evidence="13 14">
    <name type="scientific">Hermetia illucens</name>
    <name type="common">Black soldier fly</name>
    <dbReference type="NCBI Taxonomy" id="343691"/>
    <lineage>
        <taxon>Eukaryota</taxon>
        <taxon>Metazoa</taxon>
        <taxon>Ecdysozoa</taxon>
        <taxon>Arthropoda</taxon>
        <taxon>Hexapoda</taxon>
        <taxon>Insecta</taxon>
        <taxon>Pterygota</taxon>
        <taxon>Neoptera</taxon>
        <taxon>Endopterygota</taxon>
        <taxon>Diptera</taxon>
        <taxon>Brachycera</taxon>
        <taxon>Stratiomyomorpha</taxon>
        <taxon>Stratiomyidae</taxon>
        <taxon>Hermetiinae</taxon>
        <taxon>Hermetia</taxon>
    </lineage>
</organism>
<evidence type="ECO:0000256" key="7">
    <source>
        <dbReference type="ARBA" id="ARBA00023136"/>
    </source>
</evidence>
<dbReference type="SMART" id="SM00382">
    <property type="entry name" value="AAA"/>
    <property type="match status" value="2"/>
</dbReference>
<dbReference type="SUPFAM" id="SSF52540">
    <property type="entry name" value="P-loop containing nucleoside triphosphate hydrolases"/>
    <property type="match status" value="2"/>
</dbReference>
<dbReference type="OMA" id="GADMYSI"/>
<dbReference type="Gene3D" id="3.40.50.300">
    <property type="entry name" value="P-loop containing nucleotide triphosphate hydrolases"/>
    <property type="match status" value="2"/>
</dbReference>
<comment type="similarity">
    <text evidence="2">Belongs to the AAA ATPase family.</text>
</comment>
<keyword evidence="11" id="KW-1133">Transmembrane helix</keyword>
<dbReference type="PANTHER" id="PTHR23077">
    <property type="entry name" value="AAA-FAMILY ATPASE"/>
    <property type="match status" value="1"/>
</dbReference>
<evidence type="ECO:0000256" key="11">
    <source>
        <dbReference type="SAM" id="Phobius"/>
    </source>
</evidence>
<comment type="subcellular location">
    <subcellularLocation>
        <location evidence="1">Membrane</location>
    </subcellularLocation>
</comment>
<dbReference type="InterPro" id="IPR050168">
    <property type="entry name" value="AAA_ATPase_domain"/>
</dbReference>
<evidence type="ECO:0000256" key="8">
    <source>
        <dbReference type="ARBA" id="ARBA00034811"/>
    </source>
</evidence>
<dbReference type="InterPro" id="IPR003959">
    <property type="entry name" value="ATPase_AAA_core"/>
</dbReference>
<name>A0A7R8UXG9_HERIL</name>
<dbReference type="InterPro" id="IPR027417">
    <property type="entry name" value="P-loop_NTPase"/>
</dbReference>
<comment type="catalytic activity">
    <reaction evidence="10">
        <text>ATP + H2O = ADP + phosphate + H(+)</text>
        <dbReference type="Rhea" id="RHEA:13065"/>
        <dbReference type="ChEBI" id="CHEBI:15377"/>
        <dbReference type="ChEBI" id="CHEBI:15378"/>
        <dbReference type="ChEBI" id="CHEBI:30616"/>
        <dbReference type="ChEBI" id="CHEBI:43474"/>
        <dbReference type="ChEBI" id="CHEBI:456216"/>
    </reaction>
    <physiologicalReaction direction="left-to-right" evidence="10">
        <dbReference type="Rhea" id="RHEA:13066"/>
    </physiologicalReaction>
</comment>
<dbReference type="GO" id="GO:0016887">
    <property type="term" value="F:ATP hydrolysis activity"/>
    <property type="evidence" value="ECO:0007669"/>
    <property type="project" value="InterPro"/>
</dbReference>
<dbReference type="Gene3D" id="1.10.8.60">
    <property type="match status" value="1"/>
</dbReference>
<feature type="transmembrane region" description="Helical" evidence="11">
    <location>
        <begin position="40"/>
        <end position="57"/>
    </location>
</feature>
<keyword evidence="4" id="KW-0547">Nucleotide-binding</keyword>
<dbReference type="Pfam" id="PF17862">
    <property type="entry name" value="AAA_lid_3"/>
    <property type="match status" value="1"/>
</dbReference>
<dbReference type="GO" id="GO:0005524">
    <property type="term" value="F:ATP binding"/>
    <property type="evidence" value="ECO:0007669"/>
    <property type="project" value="UniProtKB-KW"/>
</dbReference>
<gene>
    <name evidence="13" type="ORF">HERILL_LOCUS11483</name>
</gene>
<keyword evidence="14" id="KW-1185">Reference proteome</keyword>
<keyword evidence="7 11" id="KW-0472">Membrane</keyword>
<dbReference type="PROSITE" id="PS00674">
    <property type="entry name" value="AAA"/>
    <property type="match status" value="1"/>
</dbReference>
<evidence type="ECO:0000256" key="4">
    <source>
        <dbReference type="ARBA" id="ARBA00022741"/>
    </source>
</evidence>
<keyword evidence="3" id="KW-0962">Peroxisome biogenesis</keyword>
<dbReference type="OrthoDB" id="2187at2759"/>
<dbReference type="AlphaFoldDB" id="A0A7R8UXG9"/>
<evidence type="ECO:0000256" key="9">
    <source>
        <dbReference type="ARBA" id="ARBA00034920"/>
    </source>
</evidence>
<evidence type="ECO:0000256" key="5">
    <source>
        <dbReference type="ARBA" id="ARBA00022801"/>
    </source>
</evidence>
<dbReference type="FunFam" id="3.40.50.300:FF:000109">
    <property type="entry name" value="Peroxisomal biogenesis factor 6"/>
    <property type="match status" value="1"/>
</dbReference>
<dbReference type="Pfam" id="PF00004">
    <property type="entry name" value="AAA"/>
    <property type="match status" value="2"/>
</dbReference>
<feature type="domain" description="AAA+ ATPase" evidence="12">
    <location>
        <begin position="343"/>
        <end position="476"/>
    </location>
</feature>
<accession>A0A7R8UXG9</accession>
<proteinExistence type="inferred from homology"/>
<dbReference type="Proteomes" id="UP000594454">
    <property type="component" value="Chromosome 4"/>
</dbReference>
<dbReference type="GO" id="GO:0016558">
    <property type="term" value="P:protein import into peroxisome matrix"/>
    <property type="evidence" value="ECO:0007669"/>
    <property type="project" value="TreeGrafter"/>
</dbReference>
<dbReference type="InterPro" id="IPR003960">
    <property type="entry name" value="ATPase_AAA_CS"/>
</dbReference>
<keyword evidence="6" id="KW-0067">ATP-binding</keyword>
<dbReference type="InterPro" id="IPR003593">
    <property type="entry name" value="AAA+_ATPase"/>
</dbReference>
<dbReference type="GO" id="GO:0005829">
    <property type="term" value="C:cytosol"/>
    <property type="evidence" value="ECO:0007669"/>
    <property type="project" value="TreeGrafter"/>
</dbReference>
<dbReference type="PANTHER" id="PTHR23077:SF9">
    <property type="entry name" value="PEROXISOMAL ATPASE PEX6"/>
    <property type="match status" value="1"/>
</dbReference>
<dbReference type="InParanoid" id="A0A7R8UXG9"/>
<dbReference type="GO" id="GO:0005778">
    <property type="term" value="C:peroxisomal membrane"/>
    <property type="evidence" value="ECO:0007669"/>
    <property type="project" value="TreeGrafter"/>
</dbReference>
<dbReference type="InterPro" id="IPR041569">
    <property type="entry name" value="AAA_lid_3"/>
</dbReference>
<reference evidence="13 14" key="1">
    <citation type="submission" date="2020-11" db="EMBL/GenBank/DDBJ databases">
        <authorList>
            <person name="Wallbank WR R."/>
            <person name="Pardo Diaz C."/>
            <person name="Kozak K."/>
            <person name="Martin S."/>
            <person name="Jiggins C."/>
            <person name="Moest M."/>
            <person name="Warren A I."/>
            <person name="Generalovic N T."/>
            <person name="Byers J.R.P. K."/>
            <person name="Montejo-Kovacevich G."/>
            <person name="Yen C E."/>
        </authorList>
    </citation>
    <scope>NUCLEOTIDE SEQUENCE [LARGE SCALE GENOMIC DNA]</scope>
</reference>
<keyword evidence="5" id="KW-0378">Hydrolase</keyword>
<evidence type="ECO:0000256" key="6">
    <source>
        <dbReference type="ARBA" id="ARBA00022840"/>
    </source>
</evidence>
<evidence type="ECO:0000313" key="13">
    <source>
        <dbReference type="EMBL" id="CAD7088894.1"/>
    </source>
</evidence>
<dbReference type="FunCoup" id="A0A7R8UXG9">
    <property type="interactions" value="765"/>
</dbReference>
<evidence type="ECO:0000259" key="12">
    <source>
        <dbReference type="SMART" id="SM00382"/>
    </source>
</evidence>
<evidence type="ECO:0000256" key="3">
    <source>
        <dbReference type="ARBA" id="ARBA00022593"/>
    </source>
</evidence>
<evidence type="ECO:0000313" key="14">
    <source>
        <dbReference type="Proteomes" id="UP000594454"/>
    </source>
</evidence>
<evidence type="ECO:0000256" key="1">
    <source>
        <dbReference type="ARBA" id="ARBA00004370"/>
    </source>
</evidence>
<feature type="domain" description="AAA+ ATPase" evidence="12">
    <location>
        <begin position="628"/>
        <end position="767"/>
    </location>
</feature>
<keyword evidence="11" id="KW-0812">Transmembrane</keyword>
<evidence type="ECO:0000256" key="2">
    <source>
        <dbReference type="ARBA" id="ARBA00006914"/>
    </source>
</evidence>
<sequence>MKMRKKSSISKASPLQPLDPQIRALIKSYLVANRIIFPRYAWYIYPAFLIISLLSRYKRHFRDKYKLIPIPNKLYEFLTKNEFIKSEHVMFASEDVFFKYTESRELNFVNLIVSGKSPIASKRGSVPKPDIVKQMLNINPQTIIMQLLPLPFCQRNCIFVQENFYGNLMERFKFNDSFWVKLDKFAEDQDIPPIATKAHVYMLSNPYELPTDVIDLILGNFFNTPRIMHRGYTYRVEVNEKLLGTSTYSQYYHVFAYLRIVYFRCVHLEVKDNDFHSHAIVAKNFTNLIHTTSQFHYLPRQILDDIAMVESYPAGLSRFYLELRSSIAAFLPKNSACLSSKHIFPVFLVQGERGSGKTKLVKAVAQDLGMHLYGVDCAEIVSQVSSHTELKLKAVFTKNIVCQPLLICFHNFEIFGIDNEGNEDLRLLASFQVQIQELYSKDRSYPVIVVALTNEKYLKPMIHRMFLEVIQIPSLTKEQRFETLKWFHIKELYNEEIFNKGNIDRIPLFHRGSRELYLQKFFNWSYTKTILKEIADLSQGFLLGDLKLLYDNAVRDMKVQRSKLGLRSEHFDKNLNAMQKSFATSLGAPKVPKVLWSDIGGLAKLKDEIQSSIGLPLKHINLLGKNLRRSGILLYGPPGTGKTLVAKAVATECNLAFLSVQGPELLNMYVGQSEQNVRELFSRARSAAPCVLFLDELDSLAPNRGVAGDSGGVMDRVVSQLLAEMDGMNDPSKQIFILAATNRPDLIDPALLRPGRFDKMFFVGPCTTKDEKIAVLKAQMKKFNLFKGLEIAAIAEMLTEDMTGADLYSICSNAWLSAVRRTINAHLKGKLKTEELTPDQVIVRLEDFEVAYGKFVPSVSKKDLDYFNKLKVTYSS</sequence>
<protein>
    <recommendedName>
        <fullName evidence="8">Peroxisomal ATPase PEX6</fullName>
    </recommendedName>
    <alternativeName>
        <fullName evidence="9">Peroxin-6</fullName>
    </alternativeName>
</protein>
<dbReference type="EMBL" id="LR899012">
    <property type="protein sequence ID" value="CAD7088894.1"/>
    <property type="molecule type" value="Genomic_DNA"/>
</dbReference>